<dbReference type="Proteomes" id="UP001317742">
    <property type="component" value="Chromosome"/>
</dbReference>
<dbReference type="PANTHER" id="PTHR34580">
    <property type="match status" value="1"/>
</dbReference>
<evidence type="ECO:0000313" key="4">
    <source>
        <dbReference type="Proteomes" id="UP001317742"/>
    </source>
</evidence>
<evidence type="ECO:0000313" key="3">
    <source>
        <dbReference type="EMBL" id="BDQ38757.1"/>
    </source>
</evidence>
<dbReference type="Pfam" id="PF25583">
    <property type="entry name" value="WCX"/>
    <property type="match status" value="1"/>
</dbReference>
<dbReference type="PANTHER" id="PTHR34580:SF1">
    <property type="entry name" value="PROTEIN PAFC"/>
    <property type="match status" value="1"/>
</dbReference>
<dbReference type="EMBL" id="AP026709">
    <property type="protein sequence ID" value="BDQ38757.1"/>
    <property type="molecule type" value="Genomic_DNA"/>
</dbReference>
<keyword evidence="4" id="KW-1185">Reference proteome</keyword>
<dbReference type="InterPro" id="IPR051534">
    <property type="entry name" value="CBASS_pafABC_assoc_protein"/>
</dbReference>
<feature type="domain" description="WCX" evidence="2">
    <location>
        <begin position="248"/>
        <end position="325"/>
    </location>
</feature>
<reference evidence="3 4" key="1">
    <citation type="submission" date="2022-08" db="EMBL/GenBank/DDBJ databases">
        <title>Genome Sequence of the sulphate-reducing bacterium, Pseudodesulfovibrio sp. SYK.</title>
        <authorList>
            <person name="Kondo R."/>
            <person name="Kataoka T."/>
        </authorList>
    </citation>
    <scope>NUCLEOTIDE SEQUENCE [LARGE SCALE GENOMIC DNA]</scope>
    <source>
        <strain evidence="3 4">SYK</strain>
    </source>
</reference>
<dbReference type="PROSITE" id="PS52050">
    <property type="entry name" value="WYL"/>
    <property type="match status" value="1"/>
</dbReference>
<evidence type="ECO:0000259" key="1">
    <source>
        <dbReference type="Pfam" id="PF13280"/>
    </source>
</evidence>
<organism evidence="3 4">
    <name type="scientific">Pseudodesulfovibrio nedwellii</name>
    <dbReference type="NCBI Taxonomy" id="2973072"/>
    <lineage>
        <taxon>Bacteria</taxon>
        <taxon>Pseudomonadati</taxon>
        <taxon>Thermodesulfobacteriota</taxon>
        <taxon>Desulfovibrionia</taxon>
        <taxon>Desulfovibrionales</taxon>
        <taxon>Desulfovibrionaceae</taxon>
    </lineage>
</organism>
<dbReference type="InterPro" id="IPR057727">
    <property type="entry name" value="WCX_dom"/>
</dbReference>
<accession>A0ABM8B4J0</accession>
<dbReference type="Pfam" id="PF13280">
    <property type="entry name" value="WYL"/>
    <property type="match status" value="1"/>
</dbReference>
<gene>
    <name evidence="3" type="ORF">SYK_31170</name>
</gene>
<protein>
    <recommendedName>
        <fullName evidence="5">WYL domain-containing protein</fullName>
    </recommendedName>
</protein>
<proteinExistence type="predicted"/>
<feature type="domain" description="WYL" evidence="1">
    <location>
        <begin position="150"/>
        <end position="223"/>
    </location>
</feature>
<dbReference type="InterPro" id="IPR026881">
    <property type="entry name" value="WYL_dom"/>
</dbReference>
<evidence type="ECO:0000259" key="2">
    <source>
        <dbReference type="Pfam" id="PF25583"/>
    </source>
</evidence>
<dbReference type="RefSeq" id="WP_281761250.1">
    <property type="nucleotide sequence ID" value="NZ_AP026709.1"/>
</dbReference>
<evidence type="ECO:0008006" key="5">
    <source>
        <dbReference type="Google" id="ProtNLM"/>
    </source>
</evidence>
<name>A0ABM8B4J0_9BACT</name>
<sequence length="329" mass="37401">MPAKKDPYASPAEKVMGLLGLLLFTDRKYSLKQLATKFRCSKQNILRYAEQIERSHVVSLKTEMVEGERYYWSEKKPQLKSLHFTPEELQHLALCRDLVAHLMPVSIQNEIEATLLKATAFAETAILPDFGSFCGVQFKGRIDYSPFHQVIKDIVAASAAKQLCSVQYVTTRSPKAKEYLFAPVKLLAFRESLYTHGWLLREIGDLEPAHEITFAIQRIENLDVLNDAHGFTDEPPEPKGFGVIDHEDFRVKVKFDNSVAGYVQERIWSDDQSIKQYKNGNIDLEFAANSWWEVKSWVLSFGGKAKVVFPKELRSEIKEAAEAILAANS</sequence>